<keyword evidence="3" id="KW-0808">Transferase</keyword>
<evidence type="ECO:0000256" key="7">
    <source>
        <dbReference type="ARBA" id="ARBA00047899"/>
    </source>
</evidence>
<dbReference type="EC" id="2.7.11.1" evidence="1"/>
<accession>A0ABQ7V417</accession>
<name>A0ABQ7V417_SOLTU</name>
<feature type="domain" description="Protein kinase" evidence="10">
    <location>
        <begin position="70"/>
        <end position="359"/>
    </location>
</feature>
<keyword evidence="9" id="KW-0812">Transmembrane</keyword>
<dbReference type="EMBL" id="JAIVGD010000015">
    <property type="protein sequence ID" value="KAH0758835.1"/>
    <property type="molecule type" value="Genomic_DNA"/>
</dbReference>
<evidence type="ECO:0000256" key="9">
    <source>
        <dbReference type="SAM" id="Phobius"/>
    </source>
</evidence>
<dbReference type="Gene3D" id="1.10.510.10">
    <property type="entry name" value="Transferase(Phosphotransferase) domain 1"/>
    <property type="match status" value="1"/>
</dbReference>
<proteinExistence type="predicted"/>
<comment type="catalytic activity">
    <reaction evidence="8">
        <text>L-seryl-[protein] + ATP = O-phospho-L-seryl-[protein] + ADP + H(+)</text>
        <dbReference type="Rhea" id="RHEA:17989"/>
        <dbReference type="Rhea" id="RHEA-COMP:9863"/>
        <dbReference type="Rhea" id="RHEA-COMP:11604"/>
        <dbReference type="ChEBI" id="CHEBI:15378"/>
        <dbReference type="ChEBI" id="CHEBI:29999"/>
        <dbReference type="ChEBI" id="CHEBI:30616"/>
        <dbReference type="ChEBI" id="CHEBI:83421"/>
        <dbReference type="ChEBI" id="CHEBI:456216"/>
        <dbReference type="EC" id="2.7.11.1"/>
    </reaction>
</comment>
<dbReference type="Pfam" id="PF00069">
    <property type="entry name" value="Pkinase"/>
    <property type="match status" value="1"/>
</dbReference>
<dbReference type="SUPFAM" id="SSF56112">
    <property type="entry name" value="Protein kinase-like (PK-like)"/>
    <property type="match status" value="1"/>
</dbReference>
<dbReference type="PROSITE" id="PS50011">
    <property type="entry name" value="PROTEIN_KINASE_DOM"/>
    <property type="match status" value="1"/>
</dbReference>
<evidence type="ECO:0000256" key="4">
    <source>
        <dbReference type="ARBA" id="ARBA00022741"/>
    </source>
</evidence>
<dbReference type="InterPro" id="IPR011009">
    <property type="entry name" value="Kinase-like_dom_sf"/>
</dbReference>
<dbReference type="Proteomes" id="UP000826656">
    <property type="component" value="Unassembled WGS sequence"/>
</dbReference>
<dbReference type="InterPro" id="IPR000719">
    <property type="entry name" value="Prot_kinase_dom"/>
</dbReference>
<evidence type="ECO:0000256" key="1">
    <source>
        <dbReference type="ARBA" id="ARBA00012513"/>
    </source>
</evidence>
<dbReference type="Pfam" id="PF14223">
    <property type="entry name" value="Retrotran_gag_2"/>
    <property type="match status" value="1"/>
</dbReference>
<reference evidence="11 12" key="1">
    <citation type="journal article" date="2021" name="bioRxiv">
        <title>Chromosome-scale and haplotype-resolved genome assembly of a tetraploid potato cultivar.</title>
        <authorList>
            <person name="Sun H."/>
            <person name="Jiao W.-B."/>
            <person name="Krause K."/>
            <person name="Campoy J.A."/>
            <person name="Goel M."/>
            <person name="Folz-Donahue K."/>
            <person name="Kukat C."/>
            <person name="Huettel B."/>
            <person name="Schneeberger K."/>
        </authorList>
    </citation>
    <scope>NUCLEOTIDE SEQUENCE [LARGE SCALE GENOMIC DNA]</scope>
    <source>
        <strain evidence="11">SolTubOtavaFocal</strain>
        <tissue evidence="11">Leaves</tissue>
    </source>
</reference>
<evidence type="ECO:0000259" key="10">
    <source>
        <dbReference type="PROSITE" id="PS50011"/>
    </source>
</evidence>
<evidence type="ECO:0000313" key="12">
    <source>
        <dbReference type="Proteomes" id="UP000826656"/>
    </source>
</evidence>
<evidence type="ECO:0000256" key="5">
    <source>
        <dbReference type="ARBA" id="ARBA00022777"/>
    </source>
</evidence>
<comment type="catalytic activity">
    <reaction evidence="7">
        <text>L-threonyl-[protein] + ATP = O-phospho-L-threonyl-[protein] + ADP + H(+)</text>
        <dbReference type="Rhea" id="RHEA:46608"/>
        <dbReference type="Rhea" id="RHEA-COMP:11060"/>
        <dbReference type="Rhea" id="RHEA-COMP:11605"/>
        <dbReference type="ChEBI" id="CHEBI:15378"/>
        <dbReference type="ChEBI" id="CHEBI:30013"/>
        <dbReference type="ChEBI" id="CHEBI:30616"/>
        <dbReference type="ChEBI" id="CHEBI:61977"/>
        <dbReference type="ChEBI" id="CHEBI:456216"/>
        <dbReference type="EC" id="2.7.11.1"/>
    </reaction>
</comment>
<evidence type="ECO:0000256" key="2">
    <source>
        <dbReference type="ARBA" id="ARBA00022527"/>
    </source>
</evidence>
<sequence>MAKGRKLILITVLPVMGALVLFCDFVVVLVLCDKRRRVRDVERRDDGWLSITMLDGKTLYRDILNATEEFDAKFCIRHGGHGSVYKIDLPSLGNIDVKRLHSSFQNTHPKIFMNEVRALTGIKHQNIVNRYGYCSNPQNSFFVYKYVERGSLSSILSNEVESKKLDWLKKVNIIKGVAFCFVLHALGLFTTDCSRDISSNNVLLDSEYEACVAYFRIAKILKPDSTNRTALAGTYGYVAPDFASTLNSIGKLNASNYGSWSTRMQYYFLGQELWDIIGGSDTTPTTNVGAAKRWKVKARNVMYALTITIEDEFLQRIKNAKTPKEAWDTLAIIITKKNDARLQRLENELLSISQRNMTISQ</sequence>
<keyword evidence="4" id="KW-0547">Nucleotide-binding</keyword>
<dbReference type="PANTHER" id="PTHR48005">
    <property type="entry name" value="LEUCINE RICH REPEAT KINASE 2"/>
    <property type="match status" value="1"/>
</dbReference>
<evidence type="ECO:0000256" key="8">
    <source>
        <dbReference type="ARBA" id="ARBA00048679"/>
    </source>
</evidence>
<dbReference type="Gene3D" id="3.30.200.20">
    <property type="entry name" value="Phosphorylase Kinase, domain 1"/>
    <property type="match status" value="1"/>
</dbReference>
<keyword evidence="12" id="KW-1185">Reference proteome</keyword>
<organism evidence="11 12">
    <name type="scientific">Solanum tuberosum</name>
    <name type="common">Potato</name>
    <dbReference type="NCBI Taxonomy" id="4113"/>
    <lineage>
        <taxon>Eukaryota</taxon>
        <taxon>Viridiplantae</taxon>
        <taxon>Streptophyta</taxon>
        <taxon>Embryophyta</taxon>
        <taxon>Tracheophyta</taxon>
        <taxon>Spermatophyta</taxon>
        <taxon>Magnoliopsida</taxon>
        <taxon>eudicotyledons</taxon>
        <taxon>Gunneridae</taxon>
        <taxon>Pentapetalae</taxon>
        <taxon>asterids</taxon>
        <taxon>lamiids</taxon>
        <taxon>Solanales</taxon>
        <taxon>Solanaceae</taxon>
        <taxon>Solanoideae</taxon>
        <taxon>Solaneae</taxon>
        <taxon>Solanum</taxon>
    </lineage>
</organism>
<gene>
    <name evidence="11" type="ORF">KY290_022328</name>
</gene>
<dbReference type="PANTHER" id="PTHR48005:SF16">
    <property type="entry name" value="MDIS1-INTERACTING RECEPTOR LIKE KINASE 2-LIKE ISOFORM X1"/>
    <property type="match status" value="1"/>
</dbReference>
<feature type="transmembrane region" description="Helical" evidence="9">
    <location>
        <begin position="7"/>
        <end position="31"/>
    </location>
</feature>
<dbReference type="InterPro" id="IPR051420">
    <property type="entry name" value="Ser_Thr_Kinases_DiverseReg"/>
</dbReference>
<evidence type="ECO:0000313" key="11">
    <source>
        <dbReference type="EMBL" id="KAH0758835.1"/>
    </source>
</evidence>
<keyword evidence="9" id="KW-0472">Membrane</keyword>
<keyword evidence="2" id="KW-0723">Serine/threonine-protein kinase</keyword>
<keyword evidence="5" id="KW-0418">Kinase</keyword>
<protein>
    <recommendedName>
        <fullName evidence="1">non-specific serine/threonine protein kinase</fullName>
        <ecNumber evidence="1">2.7.11.1</ecNumber>
    </recommendedName>
</protein>
<evidence type="ECO:0000256" key="3">
    <source>
        <dbReference type="ARBA" id="ARBA00022679"/>
    </source>
</evidence>
<evidence type="ECO:0000256" key="6">
    <source>
        <dbReference type="ARBA" id="ARBA00022840"/>
    </source>
</evidence>
<comment type="caution">
    <text evidence="11">The sequence shown here is derived from an EMBL/GenBank/DDBJ whole genome shotgun (WGS) entry which is preliminary data.</text>
</comment>
<keyword evidence="9" id="KW-1133">Transmembrane helix</keyword>
<keyword evidence="6" id="KW-0067">ATP-binding</keyword>